<evidence type="ECO:0000313" key="2">
    <source>
        <dbReference type="EMBL" id="KJA14430.1"/>
    </source>
</evidence>
<accession>A0A0D2P1B6</accession>
<name>A0A0D2P1B6_HYPSF</name>
<evidence type="ECO:0000313" key="3">
    <source>
        <dbReference type="Proteomes" id="UP000054270"/>
    </source>
</evidence>
<protein>
    <submittedName>
        <fullName evidence="2">Uncharacterized protein</fullName>
    </submittedName>
</protein>
<proteinExistence type="predicted"/>
<feature type="compositionally biased region" description="Polar residues" evidence="1">
    <location>
        <begin position="1"/>
        <end position="10"/>
    </location>
</feature>
<reference evidence="3" key="1">
    <citation type="submission" date="2014-04" db="EMBL/GenBank/DDBJ databases">
        <title>Evolutionary Origins and Diversification of the Mycorrhizal Mutualists.</title>
        <authorList>
            <consortium name="DOE Joint Genome Institute"/>
            <consortium name="Mycorrhizal Genomics Consortium"/>
            <person name="Kohler A."/>
            <person name="Kuo A."/>
            <person name="Nagy L.G."/>
            <person name="Floudas D."/>
            <person name="Copeland A."/>
            <person name="Barry K.W."/>
            <person name="Cichocki N."/>
            <person name="Veneault-Fourrey C."/>
            <person name="LaButti K."/>
            <person name="Lindquist E.A."/>
            <person name="Lipzen A."/>
            <person name="Lundell T."/>
            <person name="Morin E."/>
            <person name="Murat C."/>
            <person name="Riley R."/>
            <person name="Ohm R."/>
            <person name="Sun H."/>
            <person name="Tunlid A."/>
            <person name="Henrissat B."/>
            <person name="Grigoriev I.V."/>
            <person name="Hibbett D.S."/>
            <person name="Martin F."/>
        </authorList>
    </citation>
    <scope>NUCLEOTIDE SEQUENCE [LARGE SCALE GENOMIC DNA]</scope>
    <source>
        <strain evidence="3">FD-334 SS-4</strain>
    </source>
</reference>
<organism evidence="2 3">
    <name type="scientific">Hypholoma sublateritium (strain FD-334 SS-4)</name>
    <dbReference type="NCBI Taxonomy" id="945553"/>
    <lineage>
        <taxon>Eukaryota</taxon>
        <taxon>Fungi</taxon>
        <taxon>Dikarya</taxon>
        <taxon>Basidiomycota</taxon>
        <taxon>Agaricomycotina</taxon>
        <taxon>Agaricomycetes</taxon>
        <taxon>Agaricomycetidae</taxon>
        <taxon>Agaricales</taxon>
        <taxon>Agaricineae</taxon>
        <taxon>Strophariaceae</taxon>
        <taxon>Hypholoma</taxon>
    </lineage>
</organism>
<dbReference type="AlphaFoldDB" id="A0A0D2P1B6"/>
<feature type="region of interest" description="Disordered" evidence="1">
    <location>
        <begin position="1"/>
        <end position="62"/>
    </location>
</feature>
<sequence>MRSGTASPAQDHTPKRVPSSYRQRMHIPPRRSTDYEREGSSTPPPSPHTRAPPGIRSTPPTRLSLLGASVSAQTQTLRLHYQR</sequence>
<dbReference type="EMBL" id="KN817679">
    <property type="protein sequence ID" value="KJA14430.1"/>
    <property type="molecule type" value="Genomic_DNA"/>
</dbReference>
<evidence type="ECO:0000256" key="1">
    <source>
        <dbReference type="SAM" id="MobiDB-lite"/>
    </source>
</evidence>
<dbReference type="Proteomes" id="UP000054270">
    <property type="component" value="Unassembled WGS sequence"/>
</dbReference>
<gene>
    <name evidence="2" type="ORF">HYPSUDRAFT_208701</name>
</gene>
<keyword evidence="3" id="KW-1185">Reference proteome</keyword>